<name>A0ABY9UIJ7_STRVL</name>
<protein>
    <recommendedName>
        <fullName evidence="5">Lipoprotein</fullName>
    </recommendedName>
</protein>
<organism evidence="3 4">
    <name type="scientific">Streptomyces violaceus</name>
    <name type="common">Streptomyces venezuelae</name>
    <dbReference type="NCBI Taxonomy" id="1936"/>
    <lineage>
        <taxon>Bacteria</taxon>
        <taxon>Bacillati</taxon>
        <taxon>Actinomycetota</taxon>
        <taxon>Actinomycetes</taxon>
        <taxon>Kitasatosporales</taxon>
        <taxon>Streptomycetaceae</taxon>
        <taxon>Streptomyces</taxon>
    </lineage>
</organism>
<accession>A0ABY9UIJ7</accession>
<proteinExistence type="predicted"/>
<sequence>MRPGLARTVVTVVTVIATGSLAACGGGGPEKGPHPYGSGGKASARASASPPSYKLDVPAAYDTSRGWEPDDYHDYVLLPKTRAVALLTSTGSGYRVTVRDAATGEVRWSGRPFKIPAKSSSTGLVTTTTGGREYVVAWSRGETGEDAVSKAKRVYVVDVYPADGKGSEVPARHVELPAGSGDVTDGGERLLVQGEPVRALDVTTGKLTKYDADSIKAPDDCSSCHSLGNTVVAVTGHGPLVSASNFFWVPGSWDSSRIAPSQADPDTGDVWPAAGGHLIARWAQKDGGSHNVWAALDRETGQVEASVLCPKPFLDMYDDQGSAVSSNDRYLVSEHLAFDLKSKKGYCFEETDSSKPLTFGSVTDDGIAYGTSLTADGSAFGDRDPVQLSLATGTPKALADGVVVPDADFAGVGVFDTTVVSERHLIFYRHKA</sequence>
<dbReference type="EMBL" id="CP134213">
    <property type="protein sequence ID" value="WND20046.1"/>
    <property type="molecule type" value="Genomic_DNA"/>
</dbReference>
<feature type="compositionally biased region" description="Low complexity" evidence="1">
    <location>
        <begin position="42"/>
        <end position="51"/>
    </location>
</feature>
<dbReference type="PROSITE" id="PS51257">
    <property type="entry name" value="PROKAR_LIPOPROTEIN"/>
    <property type="match status" value="1"/>
</dbReference>
<dbReference type="Proteomes" id="UP001249394">
    <property type="component" value="Chromosome"/>
</dbReference>
<evidence type="ECO:0000256" key="2">
    <source>
        <dbReference type="SAM" id="SignalP"/>
    </source>
</evidence>
<keyword evidence="2" id="KW-0732">Signal</keyword>
<evidence type="ECO:0000313" key="3">
    <source>
        <dbReference type="EMBL" id="WND20046.1"/>
    </source>
</evidence>
<feature type="region of interest" description="Disordered" evidence="1">
    <location>
        <begin position="24"/>
        <end position="51"/>
    </location>
</feature>
<gene>
    <name evidence="3" type="ORF">RI060_23060</name>
</gene>
<keyword evidence="4" id="KW-1185">Reference proteome</keyword>
<evidence type="ECO:0000313" key="4">
    <source>
        <dbReference type="Proteomes" id="UP001249394"/>
    </source>
</evidence>
<feature type="chain" id="PRO_5047195598" description="Lipoprotein" evidence="2">
    <location>
        <begin position="23"/>
        <end position="432"/>
    </location>
</feature>
<reference evidence="3 4" key="1">
    <citation type="submission" date="2023-09" db="EMBL/GenBank/DDBJ databases">
        <title>The genome sequence of Streptomyces anthocyanicus.</title>
        <authorList>
            <person name="Mo P."/>
        </authorList>
    </citation>
    <scope>NUCLEOTIDE SEQUENCE [LARGE SCALE GENOMIC DNA]</scope>
    <source>
        <strain evidence="3 4">JCM 4387</strain>
    </source>
</reference>
<feature type="signal peptide" evidence="2">
    <location>
        <begin position="1"/>
        <end position="22"/>
    </location>
</feature>
<evidence type="ECO:0008006" key="5">
    <source>
        <dbReference type="Google" id="ProtNLM"/>
    </source>
</evidence>
<evidence type="ECO:0000256" key="1">
    <source>
        <dbReference type="SAM" id="MobiDB-lite"/>
    </source>
</evidence>